<dbReference type="Proteomes" id="UP000750502">
    <property type="component" value="Unassembled WGS sequence"/>
</dbReference>
<name>A0A9P7I4D1_9HYPO</name>
<protein>
    <submittedName>
        <fullName evidence="1">Uncharacterized protein</fullName>
    </submittedName>
</protein>
<organism evidence="1 2">
    <name type="scientific">Fusarium xylarioides</name>
    <dbReference type="NCBI Taxonomy" id="221167"/>
    <lineage>
        <taxon>Eukaryota</taxon>
        <taxon>Fungi</taxon>
        <taxon>Dikarya</taxon>
        <taxon>Ascomycota</taxon>
        <taxon>Pezizomycotina</taxon>
        <taxon>Sordariomycetes</taxon>
        <taxon>Hypocreomycetidae</taxon>
        <taxon>Hypocreales</taxon>
        <taxon>Nectriaceae</taxon>
        <taxon>Fusarium</taxon>
        <taxon>Fusarium fujikuroi species complex</taxon>
    </lineage>
</organism>
<reference evidence="1" key="2">
    <citation type="submission" date="2020-10" db="EMBL/GenBank/DDBJ databases">
        <authorList>
            <person name="Peck L.D."/>
            <person name="Nowell R.W."/>
            <person name="Flood J."/>
            <person name="Ryan M.J."/>
            <person name="Barraclough T.G."/>
        </authorList>
    </citation>
    <scope>NUCLEOTIDE SEQUENCE</scope>
    <source>
        <strain evidence="1">IMI 127659i</strain>
    </source>
</reference>
<dbReference type="OrthoDB" id="6359816at2759"/>
<evidence type="ECO:0000313" key="1">
    <source>
        <dbReference type="EMBL" id="KAG5767250.1"/>
    </source>
</evidence>
<evidence type="ECO:0000313" key="2">
    <source>
        <dbReference type="Proteomes" id="UP000750502"/>
    </source>
</evidence>
<gene>
    <name evidence="1" type="ORF">H9Q72_004700</name>
</gene>
<proteinExistence type="predicted"/>
<comment type="caution">
    <text evidence="1">The sequence shown here is derived from an EMBL/GenBank/DDBJ whole genome shotgun (WGS) entry which is preliminary data.</text>
</comment>
<dbReference type="AlphaFoldDB" id="A0A9P7I4D1"/>
<dbReference type="EMBL" id="JADFTT010000126">
    <property type="protein sequence ID" value="KAG5767250.1"/>
    <property type="molecule type" value="Genomic_DNA"/>
</dbReference>
<keyword evidence="2" id="KW-1185">Reference proteome</keyword>
<reference evidence="1" key="1">
    <citation type="journal article" date="2020" name="bioRxiv">
        <title>Historical genomics reveals the evolutionary mechanisms behind multiple outbreaks of the host-specific coffee wilt pathogen Fusarium xylarioides.</title>
        <authorList>
            <person name="Peck D."/>
            <person name="Nowell R.W."/>
            <person name="Flood J."/>
            <person name="Ryan M.J."/>
            <person name="Barraclough T.G."/>
        </authorList>
    </citation>
    <scope>NUCLEOTIDE SEQUENCE</scope>
    <source>
        <strain evidence="1">IMI 127659i</strain>
    </source>
</reference>
<sequence length="176" mass="19824">MMVDYFYVGHYEDPKQDASKLSLSKHLLMLVLADKYIIQGLESEAKSSYIRRLKQKDVEMEDFLQSLPVLYELPVAVSRDAIDAAVAHTRETLLTCTSKKASMGVVDQISDASRDFLKEVGRSIMSTPLASRWGDCKPLGINVDPRTGIPYFMDGHAPYPGRWVLMPGCEWCYTPV</sequence>
<accession>A0A9P7I4D1</accession>